<dbReference type="Proteomes" id="UP000591131">
    <property type="component" value="Unassembled WGS sequence"/>
</dbReference>
<evidence type="ECO:0000313" key="2">
    <source>
        <dbReference type="EMBL" id="KAF4673003.1"/>
    </source>
</evidence>
<name>A0A7J6MN48_PERCH</name>
<reference evidence="2 3" key="1">
    <citation type="submission" date="2020-04" db="EMBL/GenBank/DDBJ databases">
        <title>Perkinsus chesapeaki whole genome sequence.</title>
        <authorList>
            <person name="Bogema D.R."/>
        </authorList>
    </citation>
    <scope>NUCLEOTIDE SEQUENCE [LARGE SCALE GENOMIC DNA]</scope>
    <source>
        <strain evidence="2">ATCC PRA-425</strain>
    </source>
</reference>
<dbReference type="EMBL" id="JAAPAO010000093">
    <property type="protein sequence ID" value="KAF4673003.1"/>
    <property type="molecule type" value="Genomic_DNA"/>
</dbReference>
<evidence type="ECO:0000256" key="1">
    <source>
        <dbReference type="SAM" id="SignalP"/>
    </source>
</evidence>
<sequence length="167" mass="18271">MPLLVILSILCSLAIGESKDGLPGIPFPTGTFKGYPDATSQTAVSVSWQVAKTPTVILKVTCEGEEKSSVILHYKEPSSNDFIIDAASQQDYVAFIDSVKGMRCDRPADDGNLDHLLYDEDLDVLVGVYSSCAIALQRDIPPMSSVSVALARPRFWGHYMIYRTNII</sequence>
<keyword evidence="3" id="KW-1185">Reference proteome</keyword>
<gene>
    <name evidence="2" type="ORF">FOL47_011102</name>
</gene>
<proteinExistence type="predicted"/>
<comment type="caution">
    <text evidence="2">The sequence shown here is derived from an EMBL/GenBank/DDBJ whole genome shotgun (WGS) entry which is preliminary data.</text>
</comment>
<dbReference type="AlphaFoldDB" id="A0A7J6MN48"/>
<organism evidence="2 3">
    <name type="scientific">Perkinsus chesapeaki</name>
    <name type="common">Clam parasite</name>
    <name type="synonym">Perkinsus andrewsi</name>
    <dbReference type="NCBI Taxonomy" id="330153"/>
    <lineage>
        <taxon>Eukaryota</taxon>
        <taxon>Sar</taxon>
        <taxon>Alveolata</taxon>
        <taxon>Perkinsozoa</taxon>
        <taxon>Perkinsea</taxon>
        <taxon>Perkinsida</taxon>
        <taxon>Perkinsidae</taxon>
        <taxon>Perkinsus</taxon>
    </lineage>
</organism>
<evidence type="ECO:0000313" key="3">
    <source>
        <dbReference type="Proteomes" id="UP000591131"/>
    </source>
</evidence>
<keyword evidence="1" id="KW-0732">Signal</keyword>
<feature type="chain" id="PRO_5029453393" evidence="1">
    <location>
        <begin position="17"/>
        <end position="167"/>
    </location>
</feature>
<feature type="signal peptide" evidence="1">
    <location>
        <begin position="1"/>
        <end position="16"/>
    </location>
</feature>
<accession>A0A7J6MN48</accession>
<protein>
    <submittedName>
        <fullName evidence="2">Uncharacterized protein</fullName>
    </submittedName>
</protein>